<dbReference type="Proteomes" id="UP001277972">
    <property type="component" value="Unassembled WGS sequence"/>
</dbReference>
<protein>
    <submittedName>
        <fullName evidence="1">Delta-lactam-biosynthetic de-N-acetylase</fullName>
    </submittedName>
</protein>
<sequence length="255" mass="29020">MKKVFALFMLSFLLFQLDVGAGSYGWGYKKGSSGEPPDVGVYQEILAKHHGFYMDPSGEKNVYLTFDNGYEAGYTEQILDVLQEKEAPATFFLTGHYVEDQPELVRRMVADGHIIGNHSDGHRDFTKISKEEFTKDVTDLTKKILNVADDAVVQYIRPPKGTFNEESLSWANELGYTHMFWSIAFVDWNEGSEKGWKHAYEQVMNQIHPGAIILMHTVSQDNADALAYLIDDLKEQGYQFKSLDDLMMKQLLPTI</sequence>
<evidence type="ECO:0000313" key="1">
    <source>
        <dbReference type="EMBL" id="MDX8046903.1"/>
    </source>
</evidence>
<comment type="caution">
    <text evidence="1">The sequence shown here is derived from an EMBL/GenBank/DDBJ whole genome shotgun (WGS) entry which is preliminary data.</text>
</comment>
<proteinExistence type="predicted"/>
<dbReference type="EMBL" id="JAWZSR010000007">
    <property type="protein sequence ID" value="MDX8046903.1"/>
    <property type="molecule type" value="Genomic_DNA"/>
</dbReference>
<gene>
    <name evidence="1" type="primary">pdaA</name>
    <name evidence="1" type="ORF">SH601_12995</name>
</gene>
<keyword evidence="2" id="KW-1185">Reference proteome</keyword>
<organism evidence="1 2">
    <name type="scientific">Gracilibacillus pellucidus</name>
    <dbReference type="NCBI Taxonomy" id="3095368"/>
    <lineage>
        <taxon>Bacteria</taxon>
        <taxon>Bacillati</taxon>
        <taxon>Bacillota</taxon>
        <taxon>Bacilli</taxon>
        <taxon>Bacillales</taxon>
        <taxon>Bacillaceae</taxon>
        <taxon>Gracilibacillus</taxon>
    </lineage>
</organism>
<accession>A0ACC6M7E7</accession>
<name>A0ACC6M7E7_9BACI</name>
<reference evidence="1" key="1">
    <citation type="submission" date="2023-11" db="EMBL/GenBank/DDBJ databases">
        <title>Gracilibacillus pellucida a moderately halophilic bacterium isolated from saline soil in Xinjiang province.</title>
        <authorList>
            <person name="Zhang Z."/>
            <person name="Tan F."/>
            <person name="Wang Y."/>
            <person name="Xia M."/>
        </authorList>
    </citation>
    <scope>NUCLEOTIDE SEQUENCE</scope>
    <source>
        <strain evidence="1">S3-1-1</strain>
    </source>
</reference>
<evidence type="ECO:0000313" key="2">
    <source>
        <dbReference type="Proteomes" id="UP001277972"/>
    </source>
</evidence>